<evidence type="ECO:0000256" key="1">
    <source>
        <dbReference type="ARBA" id="ARBA00001462"/>
    </source>
</evidence>
<reference evidence="9" key="1">
    <citation type="submission" date="2021-01" db="UniProtKB">
        <authorList>
            <consortium name="EnsemblPlants"/>
        </authorList>
    </citation>
    <scope>IDENTIFICATION</scope>
</reference>
<dbReference type="AlphaFoldDB" id="A0A7N0U905"/>
<keyword evidence="4" id="KW-0732">Signal</keyword>
<dbReference type="SMART" id="SM00813">
    <property type="entry name" value="Alpha-L-AF_C"/>
    <property type="match status" value="1"/>
</dbReference>
<evidence type="ECO:0000256" key="6">
    <source>
        <dbReference type="ARBA" id="ARBA00023180"/>
    </source>
</evidence>
<dbReference type="Pfam" id="PF06964">
    <property type="entry name" value="Alpha-L-AF_C"/>
    <property type="match status" value="1"/>
</dbReference>
<organism evidence="9 10">
    <name type="scientific">Kalanchoe fedtschenkoi</name>
    <name type="common">Lavender scallops</name>
    <name type="synonym">South American air plant</name>
    <dbReference type="NCBI Taxonomy" id="63787"/>
    <lineage>
        <taxon>Eukaryota</taxon>
        <taxon>Viridiplantae</taxon>
        <taxon>Streptophyta</taxon>
        <taxon>Embryophyta</taxon>
        <taxon>Tracheophyta</taxon>
        <taxon>Spermatophyta</taxon>
        <taxon>Magnoliopsida</taxon>
        <taxon>eudicotyledons</taxon>
        <taxon>Gunneridae</taxon>
        <taxon>Pentapetalae</taxon>
        <taxon>Saxifragales</taxon>
        <taxon>Crassulaceae</taxon>
        <taxon>Kalanchoe</taxon>
    </lineage>
</organism>
<evidence type="ECO:0000313" key="10">
    <source>
        <dbReference type="Proteomes" id="UP000594263"/>
    </source>
</evidence>
<protein>
    <recommendedName>
        <fullName evidence="3">non-reducing end alpha-L-arabinofuranosidase</fullName>
        <ecNumber evidence="3">3.2.1.55</ecNumber>
    </recommendedName>
</protein>
<proteinExistence type="inferred from homology"/>
<evidence type="ECO:0000256" key="4">
    <source>
        <dbReference type="ARBA" id="ARBA00022729"/>
    </source>
</evidence>
<dbReference type="EC" id="3.2.1.55" evidence="3"/>
<dbReference type="Proteomes" id="UP000594263">
    <property type="component" value="Unplaced"/>
</dbReference>
<dbReference type="SUPFAM" id="SSF51445">
    <property type="entry name" value="(Trans)glycosidases"/>
    <property type="match status" value="1"/>
</dbReference>
<dbReference type="InterPro" id="IPR010720">
    <property type="entry name" value="Alpha-L-AF_C"/>
</dbReference>
<feature type="compositionally biased region" description="Acidic residues" evidence="7">
    <location>
        <begin position="399"/>
        <end position="411"/>
    </location>
</feature>
<comment type="similarity">
    <text evidence="2">Belongs to the glycosyl hydrolase 51 family.</text>
</comment>
<sequence>MGHPAPFDLRHAAVGNEDCTLPHYKVNYPKFYNAIKLAYPDVKVISNCDGSGRPLPHPADFYDYHIYAPALKLFHMAHTFDQAPRLGPKAFVSEYAVTGPDAKTGSLLAALGEAAFLIGLEKNSDLVEMASYAPIFVNVNDRRWNPDAIPFNSSHSYGTPSYYMQQFFSQSNGATLLSSALKTTAPNLIASAITWDDSGTGKLKVKVVNFDSNHVSLNIVFNGGDSASTRWYVVAKTELTSGNCWLVGHFHISISSPNIQFVRYGCFLAVFVDNVLCSIAIFDEARSLDMYIYDPLHEAFYPKMGSWKDLYSVAATFLFVAVWCTHHCHSFDVYSNETSWLRVDASEGSGRKIPDTLFGIFFEEINHAGSGGIWGELVSNRGRALGHRPDGPAIRASPVDEDGLREEEEKEEETKINLGGIALHPAVSQKGDLGSEEITVASPKDTRCLKHQKRSQNV</sequence>
<dbReference type="EnsemblPlants" id="Kaladp0058s0421.1.v1.1">
    <property type="protein sequence ID" value="Kaladp0058s0421.1.v1.1"/>
    <property type="gene ID" value="Kaladp0058s0421.v1.1"/>
</dbReference>
<dbReference type="Pfam" id="PF22848">
    <property type="entry name" value="ASD1_dom"/>
    <property type="match status" value="1"/>
</dbReference>
<evidence type="ECO:0000256" key="2">
    <source>
        <dbReference type="ARBA" id="ARBA00007186"/>
    </source>
</evidence>
<dbReference type="GO" id="GO:0046373">
    <property type="term" value="P:L-arabinose metabolic process"/>
    <property type="evidence" value="ECO:0007669"/>
    <property type="project" value="InterPro"/>
</dbReference>
<evidence type="ECO:0000313" key="9">
    <source>
        <dbReference type="EnsemblPlants" id="Kaladp0058s0421.1.v1.1"/>
    </source>
</evidence>
<dbReference type="Gene3D" id="3.20.20.80">
    <property type="entry name" value="Glycosidases"/>
    <property type="match status" value="1"/>
</dbReference>
<feature type="domain" description="Alpha-L-arabinofuranosidase C-terminal" evidence="8">
    <location>
        <begin position="93"/>
        <end position="256"/>
    </location>
</feature>
<evidence type="ECO:0000256" key="3">
    <source>
        <dbReference type="ARBA" id="ARBA00012670"/>
    </source>
</evidence>
<evidence type="ECO:0000256" key="7">
    <source>
        <dbReference type="SAM" id="MobiDB-lite"/>
    </source>
</evidence>
<keyword evidence="5" id="KW-0378">Hydrolase</keyword>
<dbReference type="InterPro" id="IPR051563">
    <property type="entry name" value="Glycosyl_Hydrolase_51"/>
</dbReference>
<dbReference type="PANTHER" id="PTHR31776:SF0">
    <property type="entry name" value="ALPHA-L-ARABINOFURANOSIDASE 1"/>
    <property type="match status" value="1"/>
</dbReference>
<dbReference type="InterPro" id="IPR055235">
    <property type="entry name" value="ASD1_cat"/>
</dbReference>
<evidence type="ECO:0000259" key="8">
    <source>
        <dbReference type="SMART" id="SM00813"/>
    </source>
</evidence>
<evidence type="ECO:0000256" key="5">
    <source>
        <dbReference type="ARBA" id="ARBA00022801"/>
    </source>
</evidence>
<name>A0A7N0U905_KALFE</name>
<dbReference type="GO" id="GO:0046556">
    <property type="term" value="F:alpha-L-arabinofuranosidase activity"/>
    <property type="evidence" value="ECO:0007669"/>
    <property type="project" value="UniProtKB-EC"/>
</dbReference>
<dbReference type="InterPro" id="IPR017853">
    <property type="entry name" value="GH"/>
</dbReference>
<keyword evidence="10" id="KW-1185">Reference proteome</keyword>
<comment type="catalytic activity">
    <reaction evidence="1">
        <text>Hydrolysis of terminal non-reducing alpha-L-arabinofuranoside residues in alpha-L-arabinosides.</text>
        <dbReference type="EC" id="3.2.1.55"/>
    </reaction>
</comment>
<keyword evidence="6" id="KW-0325">Glycoprotein</keyword>
<dbReference type="PANTHER" id="PTHR31776">
    <property type="entry name" value="ALPHA-L-ARABINOFURANOSIDASE 1"/>
    <property type="match status" value="1"/>
</dbReference>
<feature type="region of interest" description="Disordered" evidence="7">
    <location>
        <begin position="388"/>
        <end position="414"/>
    </location>
</feature>
<dbReference type="Gramene" id="Kaladp0058s0421.1.v1.1">
    <property type="protein sequence ID" value="Kaladp0058s0421.1.v1.1"/>
    <property type="gene ID" value="Kaladp0058s0421.v1.1"/>
</dbReference>
<accession>A0A7N0U905</accession>